<dbReference type="CDD" id="cd09649">
    <property type="entry name" value="Cas5_I-A"/>
    <property type="match status" value="1"/>
</dbReference>
<reference evidence="1 2" key="1">
    <citation type="submission" date="2018-10" db="EMBL/GenBank/DDBJ databases">
        <title>Co-occurring genomic capacity for anaerobic methane metabolism and dissimilatory sulfite reduction discovered in the Korarchaeota.</title>
        <authorList>
            <person name="Mckay L.J."/>
            <person name="Dlakic M."/>
            <person name="Fields M.W."/>
            <person name="Delmont T.O."/>
            <person name="Eren A.M."/>
            <person name="Jay Z.J."/>
            <person name="Klingelsmith K.B."/>
            <person name="Rusch D.B."/>
            <person name="Inskeep W.P."/>
        </authorList>
    </citation>
    <scope>NUCLEOTIDE SEQUENCE [LARGE SCALE GENOMIC DNA]</scope>
    <source>
        <strain evidence="1 2">MDKW</strain>
    </source>
</reference>
<gene>
    <name evidence="1" type="primary">cas5a</name>
    <name evidence="1" type="ORF">D6D85_10885</name>
</gene>
<keyword evidence="2" id="KW-1185">Reference proteome</keyword>
<dbReference type="InterPro" id="IPR053725">
    <property type="entry name" value="CRISPR_Cas5_sf"/>
</dbReference>
<dbReference type="InterPro" id="IPR010153">
    <property type="entry name" value="CRISPR-assoc_prot_Cas5a-typ"/>
</dbReference>
<accession>A0A3R9RLW9</accession>
<organism evidence="1 2">
    <name type="scientific">Candidatus Methanodesulfokora washburnensis</name>
    <dbReference type="NCBI Taxonomy" id="2478471"/>
    <lineage>
        <taxon>Archaea</taxon>
        <taxon>Thermoproteota</taxon>
        <taxon>Candidatus Korarchaeia</taxon>
        <taxon>Candidatus Korarchaeia incertae sedis</taxon>
        <taxon>Candidatus Methanodesulfokora</taxon>
    </lineage>
</organism>
<dbReference type="RefSeq" id="WP_125671991.1">
    <property type="nucleotide sequence ID" value="NZ_RCOS01000124.1"/>
</dbReference>
<dbReference type="EMBL" id="RCOS01000124">
    <property type="protein sequence ID" value="RSN73290.1"/>
    <property type="molecule type" value="Genomic_DNA"/>
</dbReference>
<dbReference type="Proteomes" id="UP000277582">
    <property type="component" value="Unassembled WGS sequence"/>
</dbReference>
<protein>
    <submittedName>
        <fullName evidence="1">Type I-A CRISPR-associated protein Cas5</fullName>
    </submittedName>
</protein>
<dbReference type="AlphaFoldDB" id="A0A3R9RLW9"/>
<evidence type="ECO:0000313" key="2">
    <source>
        <dbReference type="Proteomes" id="UP000277582"/>
    </source>
</evidence>
<evidence type="ECO:0000313" key="1">
    <source>
        <dbReference type="EMBL" id="RSN73290.1"/>
    </source>
</evidence>
<sequence>MKFVFVRLRPTWGFACRLQPQSKMRMAFRYPPPTSLIGALAYPLLSRTEGRVEVIYRNKKPLSAAEIVKKYIMFVSTSFIGDSTIYGSLLRINRFYRGEVDYGITALPAVITYSAKDSFLDIIYVVDEINHELERAAWGITRVGSRESVFSAEEVLTGDVIETREREAKTRFSFLLRPGMEISGEGTILYAVDWRESEIGDYHERERKPYVYPEGYMIVRAKDEPMKVAMVEVFGKTEVLIL</sequence>
<comment type="caution">
    <text evidence="1">The sequence shown here is derived from an EMBL/GenBank/DDBJ whole genome shotgun (WGS) entry which is preliminary data.</text>
</comment>
<proteinExistence type="predicted"/>
<name>A0A3R9RLW9_9CREN</name>
<dbReference type="OrthoDB" id="99243at2157"/>
<dbReference type="NCBIfam" id="TIGR01874">
    <property type="entry name" value="cas_cas5a"/>
    <property type="match status" value="1"/>
</dbReference>
<dbReference type="Gene3D" id="3.30.70.3120">
    <property type="match status" value="1"/>
</dbReference>